<name>A0A8J3S7P2_PLARO</name>
<comment type="caution">
    <text evidence="1">The sequence shown here is derived from an EMBL/GenBank/DDBJ whole genome shotgun (WGS) entry which is preliminary data.</text>
</comment>
<dbReference type="RefSeq" id="WP_189243054.1">
    <property type="nucleotide sequence ID" value="NZ_BMQP01000026.1"/>
</dbReference>
<organism evidence="1 2">
    <name type="scientific">Planobispora rosea</name>
    <dbReference type="NCBI Taxonomy" id="35762"/>
    <lineage>
        <taxon>Bacteria</taxon>
        <taxon>Bacillati</taxon>
        <taxon>Actinomycetota</taxon>
        <taxon>Actinomycetes</taxon>
        <taxon>Streptosporangiales</taxon>
        <taxon>Streptosporangiaceae</taxon>
        <taxon>Planobispora</taxon>
    </lineage>
</organism>
<reference evidence="1" key="1">
    <citation type="submission" date="2021-01" db="EMBL/GenBank/DDBJ databases">
        <title>Whole genome shotgun sequence of Planobispora rosea NBRC 15558.</title>
        <authorList>
            <person name="Komaki H."/>
            <person name="Tamura T."/>
        </authorList>
    </citation>
    <scope>NUCLEOTIDE SEQUENCE</scope>
    <source>
        <strain evidence="1">NBRC 15558</strain>
    </source>
</reference>
<sequence length="143" mass="15700">MIPSDVPALKVTPQEVTDHIDAINTRLGWPRRLLNPCPGSMVATYEPVDGIDVTVGQRVEVRIAGVLVGVGERWRALGNAAVRCLLPHDSALQDPYQIALNQGGAINAYQLHLLIRHGTHRHKCSALFPREHRCCICRAARTG</sequence>
<dbReference type="AlphaFoldDB" id="A0A8J3S7P2"/>
<gene>
    <name evidence="1" type="ORF">Pro02_48920</name>
</gene>
<dbReference type="Proteomes" id="UP000655044">
    <property type="component" value="Unassembled WGS sequence"/>
</dbReference>
<keyword evidence="2" id="KW-1185">Reference proteome</keyword>
<dbReference type="EMBL" id="BOOI01000046">
    <property type="protein sequence ID" value="GIH86484.1"/>
    <property type="molecule type" value="Genomic_DNA"/>
</dbReference>
<evidence type="ECO:0000313" key="2">
    <source>
        <dbReference type="Proteomes" id="UP000655044"/>
    </source>
</evidence>
<accession>A0A8J3S7P2</accession>
<proteinExistence type="predicted"/>
<evidence type="ECO:0000313" key="1">
    <source>
        <dbReference type="EMBL" id="GIH86484.1"/>
    </source>
</evidence>
<protein>
    <submittedName>
        <fullName evidence="1">Uncharacterized protein</fullName>
    </submittedName>
</protein>